<dbReference type="PANTHER" id="PTHR47859">
    <property type="entry name" value="PENTATRICOPEPTIDE REPEAT-CONTAINING PROTEIN"/>
    <property type="match status" value="1"/>
</dbReference>
<sequence>LAVLQENLYAVHEIWKEYTKYYSPDTTFLRKIIKCLTILGDLGSAYKALQHSVALVFQGSAFVQRGTEGKFHSSKLDIPIPSTNDFQFKRCSMSTTGDGLTRENHLDTFDSKTDALCGSVKSPNCKFVEANSEGSGYHVPSRDLANGISDQVINILRSSFNDVIHACAQDRKCVLDEQLFLQMQRLGIKPSSNTYDGLIRAAVRKRGLRNALKMFKEMEEANFKPSTATLAILSIGCSNDLELDLAEALLDRILTTSWLWPFHALLIGYDRTDQPDRAVRLLAKMKQLNLKLDTKTYELLFSLFGSVNSPYEEGNILSREEAAKRINAIELDMRKNGVQHNHSSMEKLLKALGAEGMIRELMQRFHMAENQFILTNTFEGTTIYNTVLHSLVEANENLMVIDIFKDMKLRGVPADVLTYNILIDGCYSLRCYKSACVFVSMMIRDGYLPDLITYTSLIQTLVENDGFDEALRLLSQMNLERIQSDVQLCNSILFHAYMKDRIDIVEHIVKRMHQERIKPDPDTCSFVFHAYKFIGLPTTAMEALQVLSMRMISLEESVLQEKKKYFEENFIFVEDPEVATSRIIKMIFKFGCHEAAAALWNLRLCACAGFSLSWSPDQRIIFQEKINAEQKGCRAQYIHRRGLKTVGLPESSFYDRGHALI</sequence>
<feature type="non-terminal residue" evidence="3">
    <location>
        <position position="1"/>
    </location>
</feature>
<feature type="repeat" description="PPR" evidence="2">
    <location>
        <begin position="191"/>
        <end position="225"/>
    </location>
</feature>
<feature type="repeat" description="PPR" evidence="2">
    <location>
        <begin position="415"/>
        <end position="449"/>
    </location>
</feature>
<dbReference type="PANTHER" id="PTHR47859:SF1">
    <property type="entry name" value="PENTATRICOPEPTIDE REPEAT-CONTAINING PROTEIN"/>
    <property type="match status" value="1"/>
</dbReference>
<dbReference type="Pfam" id="PF13041">
    <property type="entry name" value="PPR_2"/>
    <property type="match status" value="1"/>
</dbReference>
<evidence type="ECO:0000313" key="4">
    <source>
        <dbReference type="Proteomes" id="UP000554482"/>
    </source>
</evidence>
<dbReference type="InterPro" id="IPR011990">
    <property type="entry name" value="TPR-like_helical_dom_sf"/>
</dbReference>
<dbReference type="Gene3D" id="1.25.40.10">
    <property type="entry name" value="Tetratricopeptide repeat domain"/>
    <property type="match status" value="2"/>
</dbReference>
<dbReference type="NCBIfam" id="TIGR00756">
    <property type="entry name" value="PPR"/>
    <property type="match status" value="2"/>
</dbReference>
<evidence type="ECO:0000256" key="1">
    <source>
        <dbReference type="ARBA" id="ARBA00022737"/>
    </source>
</evidence>
<dbReference type="EMBL" id="JABWDY010012945">
    <property type="protein sequence ID" value="KAF5198705.1"/>
    <property type="molecule type" value="Genomic_DNA"/>
</dbReference>
<accession>A0A7J6WQG9</accession>
<name>A0A7J6WQG9_THATH</name>
<keyword evidence="1" id="KW-0677">Repeat</keyword>
<proteinExistence type="predicted"/>
<dbReference type="AlphaFoldDB" id="A0A7J6WQG9"/>
<reference evidence="3 4" key="1">
    <citation type="submission" date="2020-06" db="EMBL/GenBank/DDBJ databases">
        <title>Transcriptomic and genomic resources for Thalictrum thalictroides and T. hernandezii: Facilitating candidate gene discovery in an emerging model plant lineage.</title>
        <authorList>
            <person name="Arias T."/>
            <person name="Riano-Pachon D.M."/>
            <person name="Di Stilio V.S."/>
        </authorList>
    </citation>
    <scope>NUCLEOTIDE SEQUENCE [LARGE SCALE GENOMIC DNA]</scope>
    <source>
        <strain evidence="4">cv. WT478/WT964</strain>
        <tissue evidence="3">Leaves</tissue>
    </source>
</reference>
<dbReference type="Proteomes" id="UP000554482">
    <property type="component" value="Unassembled WGS sequence"/>
</dbReference>
<dbReference type="Pfam" id="PF13812">
    <property type="entry name" value="PPR_3"/>
    <property type="match status" value="2"/>
</dbReference>
<organism evidence="3 4">
    <name type="scientific">Thalictrum thalictroides</name>
    <name type="common">Rue-anemone</name>
    <name type="synonym">Anemone thalictroides</name>
    <dbReference type="NCBI Taxonomy" id="46969"/>
    <lineage>
        <taxon>Eukaryota</taxon>
        <taxon>Viridiplantae</taxon>
        <taxon>Streptophyta</taxon>
        <taxon>Embryophyta</taxon>
        <taxon>Tracheophyta</taxon>
        <taxon>Spermatophyta</taxon>
        <taxon>Magnoliopsida</taxon>
        <taxon>Ranunculales</taxon>
        <taxon>Ranunculaceae</taxon>
        <taxon>Thalictroideae</taxon>
        <taxon>Thalictrum</taxon>
    </lineage>
</organism>
<dbReference type="InterPro" id="IPR002885">
    <property type="entry name" value="PPR_rpt"/>
</dbReference>
<keyword evidence="4" id="KW-1185">Reference proteome</keyword>
<feature type="repeat" description="PPR" evidence="2">
    <location>
        <begin position="450"/>
        <end position="484"/>
    </location>
</feature>
<evidence type="ECO:0000256" key="2">
    <source>
        <dbReference type="PROSITE-ProRule" id="PRU00708"/>
    </source>
</evidence>
<evidence type="ECO:0000313" key="3">
    <source>
        <dbReference type="EMBL" id="KAF5198705.1"/>
    </source>
</evidence>
<gene>
    <name evidence="3" type="ORF">FRX31_011707</name>
</gene>
<protein>
    <submittedName>
        <fullName evidence="3">Pentatricopeptide repeat-containing protein</fullName>
    </submittedName>
</protein>
<dbReference type="OrthoDB" id="119302at2759"/>
<comment type="caution">
    <text evidence="3">The sequence shown here is derived from an EMBL/GenBank/DDBJ whole genome shotgun (WGS) entry which is preliminary data.</text>
</comment>
<dbReference type="PROSITE" id="PS51375">
    <property type="entry name" value="PPR"/>
    <property type="match status" value="3"/>
</dbReference>